<organism evidence="2 3">
    <name type="scientific">Trifolium medium</name>
    <dbReference type="NCBI Taxonomy" id="97028"/>
    <lineage>
        <taxon>Eukaryota</taxon>
        <taxon>Viridiplantae</taxon>
        <taxon>Streptophyta</taxon>
        <taxon>Embryophyta</taxon>
        <taxon>Tracheophyta</taxon>
        <taxon>Spermatophyta</taxon>
        <taxon>Magnoliopsida</taxon>
        <taxon>eudicotyledons</taxon>
        <taxon>Gunneridae</taxon>
        <taxon>Pentapetalae</taxon>
        <taxon>rosids</taxon>
        <taxon>fabids</taxon>
        <taxon>Fabales</taxon>
        <taxon>Fabaceae</taxon>
        <taxon>Papilionoideae</taxon>
        <taxon>50 kb inversion clade</taxon>
        <taxon>NPAAA clade</taxon>
        <taxon>Hologalegina</taxon>
        <taxon>IRL clade</taxon>
        <taxon>Trifolieae</taxon>
        <taxon>Trifolium</taxon>
    </lineage>
</organism>
<sequence>MEPNQFCTSSTAASEEQPDATAVISALLQQ</sequence>
<protein>
    <submittedName>
        <fullName evidence="2">Uncharacterized protein</fullName>
    </submittedName>
</protein>
<feature type="region of interest" description="Disordered" evidence="1">
    <location>
        <begin position="1"/>
        <end position="30"/>
    </location>
</feature>
<proteinExistence type="predicted"/>
<dbReference type="AlphaFoldDB" id="A0A392RD95"/>
<dbReference type="EMBL" id="LXQA010215209">
    <property type="protein sequence ID" value="MCI34593.1"/>
    <property type="molecule type" value="Genomic_DNA"/>
</dbReference>
<accession>A0A392RD95</accession>
<evidence type="ECO:0000256" key="1">
    <source>
        <dbReference type="SAM" id="MobiDB-lite"/>
    </source>
</evidence>
<name>A0A392RD95_9FABA</name>
<comment type="caution">
    <text evidence="2">The sequence shown here is derived from an EMBL/GenBank/DDBJ whole genome shotgun (WGS) entry which is preliminary data.</text>
</comment>
<dbReference type="Proteomes" id="UP000265520">
    <property type="component" value="Unassembled WGS sequence"/>
</dbReference>
<keyword evidence="3" id="KW-1185">Reference proteome</keyword>
<reference evidence="2 3" key="1">
    <citation type="journal article" date="2018" name="Front. Plant Sci.">
        <title>Red Clover (Trifolium pratense) and Zigzag Clover (T. medium) - A Picture of Genomic Similarities and Differences.</title>
        <authorList>
            <person name="Dluhosova J."/>
            <person name="Istvanek J."/>
            <person name="Nedelnik J."/>
            <person name="Repkova J."/>
        </authorList>
    </citation>
    <scope>NUCLEOTIDE SEQUENCE [LARGE SCALE GENOMIC DNA]</scope>
    <source>
        <strain evidence="3">cv. 10/8</strain>
        <tissue evidence="2">Leaf</tissue>
    </source>
</reference>
<feature type="non-terminal residue" evidence="2">
    <location>
        <position position="30"/>
    </location>
</feature>
<feature type="compositionally biased region" description="Polar residues" evidence="1">
    <location>
        <begin position="1"/>
        <end position="14"/>
    </location>
</feature>
<evidence type="ECO:0000313" key="3">
    <source>
        <dbReference type="Proteomes" id="UP000265520"/>
    </source>
</evidence>
<evidence type="ECO:0000313" key="2">
    <source>
        <dbReference type="EMBL" id="MCI34593.1"/>
    </source>
</evidence>